<dbReference type="Gramene" id="KQK19993">
    <property type="protein sequence ID" value="KQK19993"/>
    <property type="gene ID" value="BRADI_1g51735v3"/>
</dbReference>
<dbReference type="EnsemblPlants" id="KQK19993">
    <property type="protein sequence ID" value="KQK19993"/>
    <property type="gene ID" value="BRADI_1g51735v3"/>
</dbReference>
<evidence type="ECO:0000256" key="1">
    <source>
        <dbReference type="SAM" id="Phobius"/>
    </source>
</evidence>
<keyword evidence="1" id="KW-0812">Transmembrane</keyword>
<dbReference type="InParanoid" id="A0A0Q3LA14"/>
<evidence type="ECO:0000313" key="3">
    <source>
        <dbReference type="EnsemblPlants" id="KQK19993"/>
    </source>
</evidence>
<sequence>MLNGSFHRVFPFLAYIFPSIYVPYVGRDSEIKTVYRRKLIECMFLSVLQDHRRSACTFLSCIKPLLGKK</sequence>
<evidence type="ECO:0000313" key="4">
    <source>
        <dbReference type="Proteomes" id="UP000008810"/>
    </source>
</evidence>
<dbReference type="EMBL" id="CM000880">
    <property type="protein sequence ID" value="KQK19993.1"/>
    <property type="molecule type" value="Genomic_DNA"/>
</dbReference>
<accession>A0A0Q3LA14</accession>
<reference evidence="2" key="2">
    <citation type="submission" date="2017-06" db="EMBL/GenBank/DDBJ databases">
        <title>WGS assembly of Brachypodium distachyon.</title>
        <authorList>
            <consortium name="The International Brachypodium Initiative"/>
            <person name="Lucas S."/>
            <person name="Harmon-Smith M."/>
            <person name="Lail K."/>
            <person name="Tice H."/>
            <person name="Grimwood J."/>
            <person name="Bruce D."/>
            <person name="Barry K."/>
            <person name="Shu S."/>
            <person name="Lindquist E."/>
            <person name="Wang M."/>
            <person name="Pitluck S."/>
            <person name="Vogel J.P."/>
            <person name="Garvin D.F."/>
            <person name="Mockler T.C."/>
            <person name="Schmutz J."/>
            <person name="Rokhsar D."/>
            <person name="Bevan M.W."/>
        </authorList>
    </citation>
    <scope>NUCLEOTIDE SEQUENCE</scope>
    <source>
        <strain evidence="2">Bd21</strain>
    </source>
</reference>
<protein>
    <submittedName>
        <fullName evidence="2 3">Uncharacterized protein</fullName>
    </submittedName>
</protein>
<keyword evidence="1" id="KW-0472">Membrane</keyword>
<keyword evidence="1" id="KW-1133">Transmembrane helix</keyword>
<name>A0A0Q3LA14_BRADI</name>
<dbReference type="Proteomes" id="UP000008810">
    <property type="component" value="Chromosome 1"/>
</dbReference>
<gene>
    <name evidence="2" type="ORF">BRADI_1g51735v3</name>
</gene>
<organism evidence="2">
    <name type="scientific">Brachypodium distachyon</name>
    <name type="common">Purple false brome</name>
    <name type="synonym">Trachynia distachya</name>
    <dbReference type="NCBI Taxonomy" id="15368"/>
    <lineage>
        <taxon>Eukaryota</taxon>
        <taxon>Viridiplantae</taxon>
        <taxon>Streptophyta</taxon>
        <taxon>Embryophyta</taxon>
        <taxon>Tracheophyta</taxon>
        <taxon>Spermatophyta</taxon>
        <taxon>Magnoliopsida</taxon>
        <taxon>Liliopsida</taxon>
        <taxon>Poales</taxon>
        <taxon>Poaceae</taxon>
        <taxon>BOP clade</taxon>
        <taxon>Pooideae</taxon>
        <taxon>Stipodae</taxon>
        <taxon>Brachypodieae</taxon>
        <taxon>Brachypodium</taxon>
    </lineage>
</organism>
<reference evidence="2 3" key="1">
    <citation type="journal article" date="2010" name="Nature">
        <title>Genome sequencing and analysis of the model grass Brachypodium distachyon.</title>
        <authorList>
            <consortium name="International Brachypodium Initiative"/>
        </authorList>
    </citation>
    <scope>NUCLEOTIDE SEQUENCE [LARGE SCALE GENOMIC DNA]</scope>
    <source>
        <strain evidence="2 3">Bd21</strain>
    </source>
</reference>
<feature type="transmembrane region" description="Helical" evidence="1">
    <location>
        <begin position="6"/>
        <end position="26"/>
    </location>
</feature>
<proteinExistence type="predicted"/>
<keyword evidence="4" id="KW-1185">Reference proteome</keyword>
<evidence type="ECO:0000313" key="2">
    <source>
        <dbReference type="EMBL" id="KQK19993.1"/>
    </source>
</evidence>
<dbReference type="AlphaFoldDB" id="A0A0Q3LA14"/>
<reference evidence="3" key="3">
    <citation type="submission" date="2018-08" db="UniProtKB">
        <authorList>
            <consortium name="EnsemblPlants"/>
        </authorList>
    </citation>
    <scope>IDENTIFICATION</scope>
    <source>
        <strain evidence="3">cv. Bd21</strain>
    </source>
</reference>